<dbReference type="STRING" id="133412.A0A1R1Y0X1"/>
<feature type="transmembrane region" description="Helical" evidence="6">
    <location>
        <begin position="278"/>
        <end position="303"/>
    </location>
</feature>
<keyword evidence="8" id="KW-1185">Reference proteome</keyword>
<feature type="transmembrane region" description="Helical" evidence="6">
    <location>
        <begin position="400"/>
        <end position="420"/>
    </location>
</feature>
<evidence type="ECO:0000256" key="2">
    <source>
        <dbReference type="ARBA" id="ARBA00022448"/>
    </source>
</evidence>
<dbReference type="AlphaFoldDB" id="A0A1R1Y0X1"/>
<accession>A0A1R1Y0X1</accession>
<dbReference type="Gene3D" id="1.20.1740.10">
    <property type="entry name" value="Amino acid/polyamine transporter I"/>
    <property type="match status" value="1"/>
</dbReference>
<keyword evidence="4 6" id="KW-1133">Transmembrane helix</keyword>
<evidence type="ECO:0000313" key="8">
    <source>
        <dbReference type="Proteomes" id="UP000187283"/>
    </source>
</evidence>
<dbReference type="PANTHER" id="PTHR43243:SF4">
    <property type="entry name" value="CATIONIC AMINO ACID TRANSPORTER 4"/>
    <property type="match status" value="1"/>
</dbReference>
<evidence type="ECO:0000256" key="1">
    <source>
        <dbReference type="ARBA" id="ARBA00004141"/>
    </source>
</evidence>
<comment type="subcellular location">
    <subcellularLocation>
        <location evidence="1">Membrane</location>
        <topology evidence="1">Multi-pass membrane protein</topology>
    </subcellularLocation>
</comment>
<dbReference type="Pfam" id="PF13520">
    <property type="entry name" value="AA_permease_2"/>
    <property type="match status" value="1"/>
</dbReference>
<evidence type="ECO:0000256" key="3">
    <source>
        <dbReference type="ARBA" id="ARBA00022692"/>
    </source>
</evidence>
<feature type="transmembrane region" description="Helical" evidence="6">
    <location>
        <begin position="458"/>
        <end position="476"/>
    </location>
</feature>
<comment type="caution">
    <text evidence="7">The sequence shown here is derived from an EMBL/GenBank/DDBJ whole genome shotgun (WGS) entry which is preliminary data.</text>
</comment>
<name>A0A1R1Y0X1_9FUNG</name>
<keyword evidence="3 6" id="KW-0812">Transmembrane</keyword>
<protein>
    <submittedName>
        <fullName evidence="7">Putative amino acid permease YfnA</fullName>
    </submittedName>
</protein>
<dbReference type="InterPro" id="IPR002293">
    <property type="entry name" value="AA/rel_permease1"/>
</dbReference>
<evidence type="ECO:0000256" key="4">
    <source>
        <dbReference type="ARBA" id="ARBA00022989"/>
    </source>
</evidence>
<evidence type="ECO:0000313" key="7">
    <source>
        <dbReference type="EMBL" id="OMJ20597.1"/>
    </source>
</evidence>
<dbReference type="PIRSF" id="PIRSF006060">
    <property type="entry name" value="AA_transporter"/>
    <property type="match status" value="1"/>
</dbReference>
<dbReference type="EMBL" id="LSSN01001200">
    <property type="protein sequence ID" value="OMJ20597.1"/>
    <property type="molecule type" value="Genomic_DNA"/>
</dbReference>
<evidence type="ECO:0000256" key="5">
    <source>
        <dbReference type="ARBA" id="ARBA00023136"/>
    </source>
</evidence>
<keyword evidence="5 6" id="KW-0472">Membrane</keyword>
<dbReference type="GO" id="GO:0016020">
    <property type="term" value="C:membrane"/>
    <property type="evidence" value="ECO:0007669"/>
    <property type="project" value="UniProtKB-SubCell"/>
</dbReference>
<feature type="transmembrane region" description="Helical" evidence="6">
    <location>
        <begin position="122"/>
        <end position="141"/>
    </location>
</feature>
<reference evidence="7 8" key="1">
    <citation type="submission" date="2017-01" db="EMBL/GenBank/DDBJ databases">
        <authorList>
            <person name="Mah S.A."/>
            <person name="Swanson W.J."/>
            <person name="Moy G.W."/>
            <person name="Vacquier V.D."/>
        </authorList>
    </citation>
    <scope>NUCLEOTIDE SEQUENCE [LARGE SCALE GENOMIC DNA]</scope>
    <source>
        <strain evidence="7 8">GSMNP</strain>
    </source>
</reference>
<dbReference type="OrthoDB" id="5982228at2759"/>
<organism evidence="7 8">
    <name type="scientific">Smittium culicis</name>
    <dbReference type="NCBI Taxonomy" id="133412"/>
    <lineage>
        <taxon>Eukaryota</taxon>
        <taxon>Fungi</taxon>
        <taxon>Fungi incertae sedis</taxon>
        <taxon>Zoopagomycota</taxon>
        <taxon>Kickxellomycotina</taxon>
        <taxon>Harpellomycetes</taxon>
        <taxon>Harpellales</taxon>
        <taxon>Legeriomycetaceae</taxon>
        <taxon>Smittium</taxon>
    </lineage>
</organism>
<keyword evidence="2" id="KW-0813">Transport</keyword>
<proteinExistence type="predicted"/>
<feature type="transmembrane region" description="Helical" evidence="6">
    <location>
        <begin position="375"/>
        <end position="394"/>
    </location>
</feature>
<feature type="transmembrane region" description="Helical" evidence="6">
    <location>
        <begin position="432"/>
        <end position="452"/>
    </location>
</feature>
<feature type="transmembrane region" description="Helical" evidence="6">
    <location>
        <begin position="38"/>
        <end position="60"/>
    </location>
</feature>
<feature type="transmembrane region" description="Helical" evidence="6">
    <location>
        <begin position="171"/>
        <end position="192"/>
    </location>
</feature>
<evidence type="ECO:0000256" key="6">
    <source>
        <dbReference type="SAM" id="Phobius"/>
    </source>
</evidence>
<sequence length="502" mass="54263">MSSDQTFFQSLFRRKPIDVSVNQSETSQMKRSLGAVQLTFLGIGCIIGTGIFVLTGRAAAVNAGPAIAISFIVAALVSAFSAFSYAELSTLIPISGSAYSYTVSSMGELFGWIVGWDLMIEYLVGASTVASGWSAYIVAFFSSTFNVKFPKATTESPLKFENDSFLINKGAYVNIPAIFIALLVTCILVVGIQESSAVNTVVVMIKITVIIIFIFGGIRYVDTKNYKPFIPPSKGGQFGAVGIIKGAQKVFFSYIGFDAVSTAAQEAKNPQKDLPIGIILSLLVCTVLYIATSVVLCGMAKYTELNKDAPISHALSLHQNTKWMQVLVNLGAVCGLTSVILVLLLSQPRLFMAMAGDGMLPPIFARLHPRFKTPYIPTIIGGVVCAVLSGLLPVDLLGDMTSVGTLFAFLFVNIGVIILRHTDPHRHRDFRVPLGPYIFPILGSLIAAALIVSSGKSTIIRLVIWMAIGLVVYFFYARSHSKISAYADNEYVFQEPTNKYEA</sequence>
<dbReference type="Proteomes" id="UP000187283">
    <property type="component" value="Unassembled WGS sequence"/>
</dbReference>
<feature type="transmembrane region" description="Helical" evidence="6">
    <location>
        <begin position="198"/>
        <end position="218"/>
    </location>
</feature>
<dbReference type="GO" id="GO:0015171">
    <property type="term" value="F:amino acid transmembrane transporter activity"/>
    <property type="evidence" value="ECO:0007669"/>
    <property type="project" value="TreeGrafter"/>
</dbReference>
<feature type="transmembrane region" description="Helical" evidence="6">
    <location>
        <begin position="323"/>
        <end position="345"/>
    </location>
</feature>
<dbReference type="PANTHER" id="PTHR43243">
    <property type="entry name" value="INNER MEMBRANE TRANSPORTER YGJI-RELATED"/>
    <property type="match status" value="1"/>
</dbReference>
<feature type="transmembrane region" description="Helical" evidence="6">
    <location>
        <begin position="66"/>
        <end position="86"/>
    </location>
</feature>
<gene>
    <name evidence="7" type="ORF">AYI70_g4008</name>
</gene>